<evidence type="ECO:0000313" key="1">
    <source>
        <dbReference type="EMBL" id="ALA96942.1"/>
    </source>
</evidence>
<dbReference type="Proteomes" id="UP000062963">
    <property type="component" value="Chromosome"/>
</dbReference>
<reference evidence="1 2" key="1">
    <citation type="journal article" date="2015" name="Genome Announc.">
        <title>Complete Genome Sequence of Spiroplasma kunkelii Strain CR2-3x, Causal Agent of Corn Stunt Disease in Zea mays L.</title>
        <authorList>
            <person name="Davis R.E."/>
            <person name="Shao J."/>
            <person name="Dally E.L."/>
            <person name="Zhao Y."/>
            <person name="Gasparich G.E."/>
            <person name="Gaynor B.J."/>
            <person name="Athey J.C."/>
            <person name="Harrison N.A."/>
            <person name="Donofrio N."/>
        </authorList>
    </citation>
    <scope>NUCLEOTIDE SEQUENCE [LARGE SCALE GENOMIC DNA]</scope>
    <source>
        <strain evidence="1 2">CR2-3x</strain>
    </source>
</reference>
<dbReference type="RefSeq" id="WP_053390325.1">
    <property type="nucleotide sequence ID" value="NZ_CP010899.1"/>
</dbReference>
<dbReference type="PANTHER" id="PTHR39184:SF1">
    <property type="entry name" value="PBSX PHAGE TERMINASE LARGE SUBUNIT"/>
    <property type="match status" value="1"/>
</dbReference>
<dbReference type="AlphaFoldDB" id="A0A0K2JEU6"/>
<dbReference type="PATRIC" id="fig|273035.7.peg.18"/>
<sequence>MAMLYEYSYFNKIVTSLLNSTEYIADEINLAGSRKAGKTYSIDELIALLSCVVLANKDKKIAIYGFRLNSADTAEMQQDIQDALDKIGLILNDTKKWKGGHYQYNARFNKPTWLFPNGSFIKLQGARKSNSSQVLGKGTARANGADLCIIWLEEANEFSKAEKEAIMQAVRDYKKLILITSTNPDSIYQDHIDYINKLMPFNRKELESNGEQISKIIVPVLDPKTGQKAYDKKVINHYTNYLINKDNLNYDELMKLYELKAEWPKKYEVWGIGMPGALDGSIFANYLFSKLYDFELVNFRAGLDLGYAESPLGHATHAILMGIDNNYKKMTPLMEYKHSNAEMVQKDIMKVLHEIVHFYIICATQWNDLYNGLEVNVDTGGGHLVEVDTLNNIRRKYFPDANWLIFKPVNKEIWYRTDRIDAIIILLNKNYLQISQRLTPELFKDMLKMEWKKPPANKSTYKLEDNKLFDDGFDAMTYAVMDIMEYFIKTLDNPFLISKQFGKRR</sequence>
<protein>
    <submittedName>
        <fullName evidence="1">p58</fullName>
    </submittedName>
</protein>
<name>A0A0K2JEU6_SPIKU</name>
<dbReference type="STRING" id="273035.SKUN_0017"/>
<keyword evidence="2" id="KW-1185">Reference proteome</keyword>
<dbReference type="PANTHER" id="PTHR39184">
    <property type="match status" value="1"/>
</dbReference>
<dbReference type="InterPro" id="IPR027417">
    <property type="entry name" value="P-loop_NTPase"/>
</dbReference>
<dbReference type="EMBL" id="CP010899">
    <property type="protein sequence ID" value="ALA96942.1"/>
    <property type="molecule type" value="Genomic_DNA"/>
</dbReference>
<proteinExistence type="predicted"/>
<dbReference type="KEGG" id="skn:SKUN_0017"/>
<dbReference type="InterPro" id="IPR052380">
    <property type="entry name" value="Viral_DNA_packaging_terminase"/>
</dbReference>
<dbReference type="OrthoDB" id="390746at2"/>
<gene>
    <name evidence="1" type="ORF">SKUN_0017</name>
</gene>
<organism evidence="1 2">
    <name type="scientific">Spiroplasma kunkelii CR2-3x</name>
    <dbReference type="NCBI Taxonomy" id="273035"/>
    <lineage>
        <taxon>Bacteria</taxon>
        <taxon>Bacillati</taxon>
        <taxon>Mycoplasmatota</taxon>
        <taxon>Mollicutes</taxon>
        <taxon>Entomoplasmatales</taxon>
        <taxon>Spiroplasmataceae</taxon>
        <taxon>Spiroplasma</taxon>
    </lineage>
</organism>
<dbReference type="Gene3D" id="3.40.50.300">
    <property type="entry name" value="P-loop containing nucleotide triphosphate hydrolases"/>
    <property type="match status" value="1"/>
</dbReference>
<evidence type="ECO:0000313" key="2">
    <source>
        <dbReference type="Proteomes" id="UP000062963"/>
    </source>
</evidence>
<dbReference type="Gene3D" id="3.30.420.280">
    <property type="match status" value="1"/>
</dbReference>
<accession>A0A0K2JEU6</accession>